<feature type="domain" description="Protein kinase" evidence="15">
    <location>
        <begin position="1031"/>
        <end position="1307"/>
    </location>
</feature>
<reference evidence="16 17" key="1">
    <citation type="journal article" date="2019" name="Sci. Rep.">
        <title>A high-quality genome of Eragrostis curvula grass provides insights into Poaceae evolution and supports new strategies to enhance forage quality.</title>
        <authorList>
            <person name="Carballo J."/>
            <person name="Santos B.A.C.M."/>
            <person name="Zappacosta D."/>
            <person name="Garbus I."/>
            <person name="Selva J.P."/>
            <person name="Gallo C.A."/>
            <person name="Diaz A."/>
            <person name="Albertini E."/>
            <person name="Caccamo M."/>
            <person name="Echenique V."/>
        </authorList>
    </citation>
    <scope>NUCLEOTIDE SEQUENCE [LARGE SCALE GENOMIC DNA]</scope>
    <source>
        <strain evidence="17">cv. Victoria</strain>
        <tissue evidence="16">Leaf</tissue>
    </source>
</reference>
<dbReference type="Gene3D" id="3.40.50.300">
    <property type="entry name" value="P-loop containing nucleotide triphosphate hydrolases"/>
    <property type="match status" value="1"/>
</dbReference>
<dbReference type="Gene3D" id="1.20.5.4130">
    <property type="match status" value="1"/>
</dbReference>
<organism evidence="16 17">
    <name type="scientific">Eragrostis curvula</name>
    <name type="common">weeping love grass</name>
    <dbReference type="NCBI Taxonomy" id="38414"/>
    <lineage>
        <taxon>Eukaryota</taxon>
        <taxon>Viridiplantae</taxon>
        <taxon>Streptophyta</taxon>
        <taxon>Embryophyta</taxon>
        <taxon>Tracheophyta</taxon>
        <taxon>Spermatophyta</taxon>
        <taxon>Magnoliopsida</taxon>
        <taxon>Liliopsida</taxon>
        <taxon>Poales</taxon>
        <taxon>Poaceae</taxon>
        <taxon>PACMAD clade</taxon>
        <taxon>Chloridoideae</taxon>
        <taxon>Eragrostideae</taxon>
        <taxon>Eragrostidinae</taxon>
        <taxon>Eragrostis</taxon>
    </lineage>
</organism>
<dbReference type="EMBL" id="RWGY01000002">
    <property type="protein sequence ID" value="TVU51795.1"/>
    <property type="molecule type" value="Genomic_DNA"/>
</dbReference>
<evidence type="ECO:0000256" key="14">
    <source>
        <dbReference type="PROSITE-ProRule" id="PRU10141"/>
    </source>
</evidence>
<dbReference type="GO" id="GO:0042742">
    <property type="term" value="P:defense response to bacterium"/>
    <property type="evidence" value="ECO:0007669"/>
    <property type="project" value="UniProtKB-ARBA"/>
</dbReference>
<evidence type="ECO:0000313" key="17">
    <source>
        <dbReference type="Proteomes" id="UP000324897"/>
    </source>
</evidence>
<dbReference type="InterPro" id="IPR011009">
    <property type="entry name" value="Kinase-like_dom_sf"/>
</dbReference>
<dbReference type="PANTHER" id="PTHR45707:SF75">
    <property type="entry name" value="PROTEIN KINASE DOMAIN-CONTAINING PROTEIN"/>
    <property type="match status" value="1"/>
</dbReference>
<dbReference type="InterPro" id="IPR058922">
    <property type="entry name" value="WHD_DRP"/>
</dbReference>
<dbReference type="Pfam" id="PF23559">
    <property type="entry name" value="WHD_DRP"/>
    <property type="match status" value="1"/>
</dbReference>
<dbReference type="FunFam" id="1.10.10.10:FF:000322">
    <property type="entry name" value="Probable disease resistance protein At1g63360"/>
    <property type="match status" value="1"/>
</dbReference>
<dbReference type="GO" id="GO:0002758">
    <property type="term" value="P:innate immune response-activating signaling pathway"/>
    <property type="evidence" value="ECO:0007669"/>
    <property type="project" value="UniProtKB-ARBA"/>
</dbReference>
<dbReference type="Gene3D" id="1.10.10.10">
    <property type="entry name" value="Winged helix-like DNA-binding domain superfamily/Winged helix DNA-binding domain"/>
    <property type="match status" value="1"/>
</dbReference>
<dbReference type="InterPro" id="IPR041118">
    <property type="entry name" value="Rx_N"/>
</dbReference>
<evidence type="ECO:0000256" key="8">
    <source>
        <dbReference type="ARBA" id="ARBA00022777"/>
    </source>
</evidence>
<comment type="caution">
    <text evidence="16">The sequence shown here is derived from an EMBL/GenBank/DDBJ whole genome shotgun (WGS) entry which is preliminary data.</text>
</comment>
<dbReference type="Pfam" id="PF18052">
    <property type="entry name" value="Rx_N"/>
    <property type="match status" value="1"/>
</dbReference>
<evidence type="ECO:0000256" key="3">
    <source>
        <dbReference type="ARBA" id="ARBA00022614"/>
    </source>
</evidence>
<dbReference type="GO" id="GO:0004672">
    <property type="term" value="F:protein kinase activity"/>
    <property type="evidence" value="ECO:0007669"/>
    <property type="project" value="InterPro"/>
</dbReference>
<dbReference type="Gene3D" id="1.10.510.10">
    <property type="entry name" value="Transferase(Phosphotransferase) domain 1"/>
    <property type="match status" value="1"/>
</dbReference>
<keyword evidence="13" id="KW-0472">Membrane</keyword>
<evidence type="ECO:0000313" key="16">
    <source>
        <dbReference type="EMBL" id="TVU51795.1"/>
    </source>
</evidence>
<dbReference type="PROSITE" id="PS00107">
    <property type="entry name" value="PROTEIN_KINASE_ATP"/>
    <property type="match status" value="1"/>
</dbReference>
<evidence type="ECO:0000256" key="12">
    <source>
        <dbReference type="ARBA" id="ARBA00023054"/>
    </source>
</evidence>
<evidence type="ECO:0000259" key="15">
    <source>
        <dbReference type="PROSITE" id="PS50011"/>
    </source>
</evidence>
<evidence type="ECO:0000256" key="11">
    <source>
        <dbReference type="ARBA" id="ARBA00022989"/>
    </source>
</evidence>
<dbReference type="SUPFAM" id="SSF56112">
    <property type="entry name" value="Protein kinase-like (PK-like)"/>
    <property type="match status" value="1"/>
</dbReference>
<dbReference type="SUPFAM" id="SSF52058">
    <property type="entry name" value="L domain-like"/>
    <property type="match status" value="1"/>
</dbReference>
<dbReference type="Pfam" id="PF00931">
    <property type="entry name" value="NB-ARC"/>
    <property type="match status" value="1"/>
</dbReference>
<feature type="non-terminal residue" evidence="16">
    <location>
        <position position="1"/>
    </location>
</feature>
<dbReference type="Pfam" id="PF23598">
    <property type="entry name" value="LRR_14"/>
    <property type="match status" value="1"/>
</dbReference>
<dbReference type="InterPro" id="IPR036388">
    <property type="entry name" value="WH-like_DNA-bd_sf"/>
</dbReference>
<dbReference type="InterPro" id="IPR042197">
    <property type="entry name" value="Apaf_helical"/>
</dbReference>
<dbReference type="InterPro" id="IPR000719">
    <property type="entry name" value="Prot_kinase_dom"/>
</dbReference>
<dbReference type="Gene3D" id="3.30.200.20">
    <property type="entry name" value="Phosphorylase Kinase, domain 1"/>
    <property type="match status" value="1"/>
</dbReference>
<dbReference type="Proteomes" id="UP000324897">
    <property type="component" value="Chromosome 6"/>
</dbReference>
<evidence type="ECO:0000256" key="6">
    <source>
        <dbReference type="ARBA" id="ARBA00022737"/>
    </source>
</evidence>
<gene>
    <name evidence="16" type="ORF">EJB05_03239</name>
</gene>
<accession>A0A5J9WVU7</accession>
<comment type="subcellular location">
    <subcellularLocation>
        <location evidence="1">Cell membrane</location>
        <topology evidence="1">Single-pass membrane protein</topology>
    </subcellularLocation>
</comment>
<keyword evidence="11" id="KW-1133">Transmembrane helix</keyword>
<dbReference type="GO" id="GO:0009626">
    <property type="term" value="P:plant-type hypersensitive response"/>
    <property type="evidence" value="ECO:0007669"/>
    <property type="project" value="UniProtKB-ARBA"/>
</dbReference>
<dbReference type="InterPro" id="IPR027417">
    <property type="entry name" value="P-loop_NTPase"/>
</dbReference>
<dbReference type="Gramene" id="TVU51795">
    <property type="protein sequence ID" value="TVU51795"/>
    <property type="gene ID" value="EJB05_03239"/>
</dbReference>
<evidence type="ECO:0000256" key="5">
    <source>
        <dbReference type="ARBA" id="ARBA00022692"/>
    </source>
</evidence>
<keyword evidence="12" id="KW-0175">Coiled coil</keyword>
<protein>
    <recommendedName>
        <fullName evidence="15">Protein kinase domain-containing protein</fullName>
    </recommendedName>
</protein>
<evidence type="ECO:0000256" key="2">
    <source>
        <dbReference type="ARBA" id="ARBA00008894"/>
    </source>
</evidence>
<keyword evidence="7 14" id="KW-0547">Nucleotide-binding</keyword>
<dbReference type="Pfam" id="PF00069">
    <property type="entry name" value="Pkinase"/>
    <property type="match status" value="1"/>
</dbReference>
<dbReference type="GO" id="GO:0005524">
    <property type="term" value="F:ATP binding"/>
    <property type="evidence" value="ECO:0007669"/>
    <property type="project" value="UniProtKB-UniRule"/>
</dbReference>
<evidence type="ECO:0000256" key="9">
    <source>
        <dbReference type="ARBA" id="ARBA00022821"/>
    </source>
</evidence>
<proteinExistence type="inferred from homology"/>
<dbReference type="InterPro" id="IPR017441">
    <property type="entry name" value="Protein_kinase_ATP_BS"/>
</dbReference>
<keyword evidence="6" id="KW-0677">Repeat</keyword>
<dbReference type="InterPro" id="IPR055414">
    <property type="entry name" value="LRR_R13L4/SHOC2-like"/>
</dbReference>
<evidence type="ECO:0000256" key="10">
    <source>
        <dbReference type="ARBA" id="ARBA00022840"/>
    </source>
</evidence>
<dbReference type="Gene3D" id="3.80.10.10">
    <property type="entry name" value="Ribonuclease Inhibitor"/>
    <property type="match status" value="1"/>
</dbReference>
<name>A0A5J9WVU7_9POAL</name>
<dbReference type="PRINTS" id="PR00364">
    <property type="entry name" value="DISEASERSIST"/>
</dbReference>
<evidence type="ECO:0000256" key="7">
    <source>
        <dbReference type="ARBA" id="ARBA00022741"/>
    </source>
</evidence>
<feature type="binding site" evidence="14">
    <location>
        <position position="1058"/>
    </location>
    <ligand>
        <name>ATP</name>
        <dbReference type="ChEBI" id="CHEBI:30616"/>
    </ligand>
</feature>
<dbReference type="Gene3D" id="1.10.8.430">
    <property type="entry name" value="Helical domain of apoptotic protease-activating factors"/>
    <property type="match status" value="1"/>
</dbReference>
<dbReference type="InterPro" id="IPR002182">
    <property type="entry name" value="NB-ARC"/>
</dbReference>
<dbReference type="SMART" id="SM00220">
    <property type="entry name" value="S_TKc"/>
    <property type="match status" value="1"/>
</dbReference>
<dbReference type="InterPro" id="IPR008271">
    <property type="entry name" value="Ser/Thr_kinase_AS"/>
</dbReference>
<keyword evidence="3" id="KW-0433">Leucine-rich repeat</keyword>
<keyword evidence="9" id="KW-0611">Plant defense</keyword>
<dbReference type="GO" id="GO:0043531">
    <property type="term" value="F:ADP binding"/>
    <property type="evidence" value="ECO:0007669"/>
    <property type="project" value="InterPro"/>
</dbReference>
<evidence type="ECO:0000256" key="4">
    <source>
        <dbReference type="ARBA" id="ARBA00022679"/>
    </source>
</evidence>
<evidence type="ECO:0000256" key="13">
    <source>
        <dbReference type="ARBA" id="ARBA00023136"/>
    </source>
</evidence>
<dbReference type="PROSITE" id="PS00108">
    <property type="entry name" value="PROTEIN_KINASE_ST"/>
    <property type="match status" value="1"/>
</dbReference>
<evidence type="ECO:0000256" key="1">
    <source>
        <dbReference type="ARBA" id="ARBA00004162"/>
    </source>
</evidence>
<keyword evidence="5" id="KW-0812">Transmembrane</keyword>
<keyword evidence="10 14" id="KW-0067">ATP-binding</keyword>
<dbReference type="PANTHER" id="PTHR45707">
    <property type="entry name" value="C2 CALCIUM/LIPID-BINDING PLANT PHOSPHORIBOSYLTRANSFERASE FAMILY PROTEIN"/>
    <property type="match status" value="1"/>
</dbReference>
<dbReference type="SUPFAM" id="SSF52540">
    <property type="entry name" value="P-loop containing nucleoside triphosphate hydrolases"/>
    <property type="match status" value="1"/>
</dbReference>
<dbReference type="PROSITE" id="PS50011">
    <property type="entry name" value="PROTEIN_KINASE_DOM"/>
    <property type="match status" value="1"/>
</dbReference>
<keyword evidence="4" id="KW-0808">Transferase</keyword>
<dbReference type="InterPro" id="IPR032675">
    <property type="entry name" value="LRR_dom_sf"/>
</dbReference>
<sequence length="1372" mass="155272">MEAGASSSLGVETAVSSSLGAMGPLLRKLDLLMEPTYWLPKRVKEGIELLKEDLEEVSSALLELLTVATTSLRAKCWMEEARDLSYDVEDFVDGMIRTRTKSGMIRTRTIADARMRSARGPRVRRVKIAGLPALPKRSTRISRIETFRTLLREATERYERYQLDYCCSSSSLVTTGYNQTPALYGDAANLVGINDSKIKLKDMLTIEGDQQLKVVSIVGPAGIGKTTLANEMYHELGKQFDFRAFVRVSRKPDMRRLLGAILSQVRQNQQPPFNAFSVQHLIDIIKEHFRDKRYFIVIDDLWDRTAWDILCAAFPHGDNSSRIIVTTENANVSLGCGSYRHSNILKMKPLNIRDSSKLFFSRGFSFEQCHDEIKELSHGIIRDCGGIPLAIINLAGALASQIDCSELWYHVKDNLCSTVNRTCTVDEMLKEILNLCYNRLPRCLKTCLLYFTMYPEGYIIQKVDLVKHWIAEGFIDATEGKQNVETADSYFDELVNRGMIQPVAIDYNDVVLSCTVHHIVLDFITQMCKEEKFISAIDCSQTVTGISTKFHRLSFHFSSARYGKQPAGITMSNSRSLAFFGLVKLMPSIMKFNLLRVLILEIWGNHHDHTSLNISRICRLLQLRYLKVSSDIVVELPAQMRELLYLETIEIDARICDVPLDIVCLPRLMHLCLRGATNLPDGIGRIKSLYTLQYFDLSSNSEHNLRSLGELTNLRHLHLTCSATLSDEDMKRKLILLVSSLRKFSNLESLILTPDVSGRALLFYTSSSISSPSVFVQRLELLPPICFFSRLPSWLGQLHGLRILNIVIKDLASDDINMLTGLPALTILVLYVRTALKRTIIFTDMAFSALRYLKLSCSVMLLSFQEGAMPDLRKLKLCFNADRENNYGQLVDGIEHLLNLHEVAGRIGEAQGADKLDRKAVESLFEDAIKKHPRNPSINIRWIDLMDEDPPLWKQHGDILHGSNTEDMNIRSASRSVWVPIRVSELMHPPSASRYSDDASKYDMLVRILEDESAEPASLDLSLLGDLTNWFSSEQEIGRGVFGVVYKGELGDRIVAVKRLRLYRCQAILDEEFQNILECLLEVKHINVVRFLGYCIEKELNVEKEGLTSLYSEETEMLLCFEYLHNGSLQRHITDESCGLEWHTRYQIIKGICHGLDYLHEKCIFHLDLKPENILLNVNMVPKIADYGFARLLSGHRRTLNQDSLLDCVAPEYYETGDVTVKLDIYSLGALIMLIVTGQKDHPNIGSVVRGWRNRLELNTLPGHTALETSYDQVKVCVEMGIKCMHHDPGRRPVLRDIILMFGQTGVTGQSVRSGMSVVSKFNDHRMQFTPKIPSGAEAQLVSPPRSGKDITYHHQQTNVSGRKEISTSIVG</sequence>
<dbReference type="GO" id="GO:0005886">
    <property type="term" value="C:plasma membrane"/>
    <property type="evidence" value="ECO:0007669"/>
    <property type="project" value="UniProtKB-SubCell"/>
</dbReference>
<keyword evidence="8" id="KW-0418">Kinase</keyword>
<dbReference type="OrthoDB" id="635874at2759"/>
<keyword evidence="17" id="KW-1185">Reference proteome</keyword>
<comment type="similarity">
    <text evidence="2">Belongs to the disease resistance NB-LRR family.</text>
</comment>